<dbReference type="AlphaFoldDB" id="A0A0L0N093"/>
<accession>A0A0L0N093</accession>
<proteinExistence type="predicted"/>
<name>A0A0L0N093_TOLOC</name>
<evidence type="ECO:0000313" key="2">
    <source>
        <dbReference type="Proteomes" id="UP000036947"/>
    </source>
</evidence>
<organism evidence="1 2">
    <name type="scientific">Tolypocladium ophioglossoides (strain CBS 100239)</name>
    <name type="common">Snaketongue truffleclub</name>
    <name type="synonym">Elaphocordyceps ophioglossoides</name>
    <dbReference type="NCBI Taxonomy" id="1163406"/>
    <lineage>
        <taxon>Eukaryota</taxon>
        <taxon>Fungi</taxon>
        <taxon>Dikarya</taxon>
        <taxon>Ascomycota</taxon>
        <taxon>Pezizomycotina</taxon>
        <taxon>Sordariomycetes</taxon>
        <taxon>Hypocreomycetidae</taxon>
        <taxon>Hypocreales</taxon>
        <taxon>Ophiocordycipitaceae</taxon>
        <taxon>Tolypocladium</taxon>
    </lineage>
</organism>
<keyword evidence="2" id="KW-1185">Reference proteome</keyword>
<comment type="caution">
    <text evidence="1">The sequence shown here is derived from an EMBL/GenBank/DDBJ whole genome shotgun (WGS) entry which is preliminary data.</text>
</comment>
<sequence>MTTGGLVHSIPALAAPASPGPVRVAVRCISHKIPGPPRERVTTMGNLIYQYHWGRDMDQEMDFIQTTGLPHLDVEKVYFLLDSAVLSGAKLDEDAIPILAYRWNGKTLKKRKIGTHLRNYIGTFPFKQERTIASTSTPGKTTAERRDEMSEAELDEHMRYIVFQKIKYRRNVSRQEREWLAGHPEQFDGIMREHIARRRWHGVPLWDSQELWLREHDGDASLETSSNLDLMDRVLQQHQLEIHQEGSYGRKS</sequence>
<evidence type="ECO:0000313" key="1">
    <source>
        <dbReference type="EMBL" id="KND87449.1"/>
    </source>
</evidence>
<reference evidence="1 2" key="1">
    <citation type="journal article" date="2015" name="BMC Genomics">
        <title>The genome of the truffle-parasite Tolypocladium ophioglossoides and the evolution of antifungal peptaibiotics.</title>
        <authorList>
            <person name="Quandt C.A."/>
            <person name="Bushley K.E."/>
            <person name="Spatafora J.W."/>
        </authorList>
    </citation>
    <scope>NUCLEOTIDE SEQUENCE [LARGE SCALE GENOMIC DNA]</scope>
    <source>
        <strain evidence="1 2">CBS 100239</strain>
    </source>
</reference>
<dbReference type="EMBL" id="LFRF01000036">
    <property type="protein sequence ID" value="KND87449.1"/>
    <property type="molecule type" value="Genomic_DNA"/>
</dbReference>
<dbReference type="OrthoDB" id="4907064at2759"/>
<protein>
    <submittedName>
        <fullName evidence="1">Uncharacterized protein</fullName>
    </submittedName>
</protein>
<gene>
    <name evidence="1" type="ORF">TOPH_07948</name>
</gene>
<dbReference type="Proteomes" id="UP000036947">
    <property type="component" value="Unassembled WGS sequence"/>
</dbReference>